<evidence type="ECO:0000256" key="1">
    <source>
        <dbReference type="ARBA" id="ARBA00000085"/>
    </source>
</evidence>
<dbReference type="EMBL" id="LC467712">
    <property type="protein sequence ID" value="BBI93304.1"/>
    <property type="molecule type" value="Genomic_DNA"/>
</dbReference>
<evidence type="ECO:0000259" key="12">
    <source>
        <dbReference type="PROSITE" id="PS50109"/>
    </source>
</evidence>
<dbReference type="InterPro" id="IPR003594">
    <property type="entry name" value="HATPase_dom"/>
</dbReference>
<keyword evidence="5" id="KW-0597">Phosphoprotein</keyword>
<dbReference type="SMART" id="SM00388">
    <property type="entry name" value="HisKA"/>
    <property type="match status" value="1"/>
</dbReference>
<dbReference type="InterPro" id="IPR036097">
    <property type="entry name" value="HisK_dim/P_sf"/>
</dbReference>
<dbReference type="SMART" id="SM00304">
    <property type="entry name" value="HAMP"/>
    <property type="match status" value="1"/>
</dbReference>
<dbReference type="Gene3D" id="3.30.565.10">
    <property type="entry name" value="Histidine kinase-like ATPase, C-terminal domain"/>
    <property type="match status" value="1"/>
</dbReference>
<keyword evidence="6" id="KW-0808">Transferase</keyword>
<keyword evidence="8 14" id="KW-0418">Kinase</keyword>
<sequence length="369" mass="40917">MERLNNMGLKKSFLVLSASCVLLALLLLGLIFIVCNSITSTFPTGGIEILEDGTTIKLETPTASQKNILSVLSIIQIVSCIALPMGGLALSGVLYYHIKLKHPIAVLRNGITRIQNHDLDFFMTVRSDDELGQLCAAFDIMREELLKSNQELWRQAEERKRLNAAFSHDLRNPITVLKGTVKLLRQDTADEQTIDRLESYTQRIEQYVEAMSSIQRLEQMPVRISEYSFSLLRSELENAAKLLAKSLKLSVSTPDNGVIQLDHGLFLTVAENLIGNAARFAKSKIIICLEQRENFLLLSVADDGPGYPVELIQNGPKPFGKLNGDSAHFGMELYSSQTLCLKHGGTLTLTNRKDLGATATASFQINRKP</sequence>
<dbReference type="InterPro" id="IPR005467">
    <property type="entry name" value="His_kinase_dom"/>
</dbReference>
<dbReference type="InterPro" id="IPR050980">
    <property type="entry name" value="2C_sensor_his_kinase"/>
</dbReference>
<dbReference type="PROSITE" id="PS50885">
    <property type="entry name" value="HAMP"/>
    <property type="match status" value="1"/>
</dbReference>
<keyword evidence="11" id="KW-0472">Membrane</keyword>
<protein>
    <recommendedName>
        <fullName evidence="3">histidine kinase</fullName>
        <ecNumber evidence="3">2.7.13.3</ecNumber>
    </recommendedName>
</protein>
<keyword evidence="11" id="KW-0812">Transmembrane</keyword>
<dbReference type="SUPFAM" id="SSF55874">
    <property type="entry name" value="ATPase domain of HSP90 chaperone/DNA topoisomerase II/histidine kinase"/>
    <property type="match status" value="1"/>
</dbReference>
<dbReference type="GO" id="GO:0000155">
    <property type="term" value="F:phosphorelay sensor kinase activity"/>
    <property type="evidence" value="ECO:0007669"/>
    <property type="project" value="InterPro"/>
</dbReference>
<evidence type="ECO:0000256" key="8">
    <source>
        <dbReference type="ARBA" id="ARBA00022777"/>
    </source>
</evidence>
<evidence type="ECO:0000256" key="9">
    <source>
        <dbReference type="ARBA" id="ARBA00022840"/>
    </source>
</evidence>
<feature type="domain" description="Histidine kinase" evidence="12">
    <location>
        <begin position="165"/>
        <end position="367"/>
    </location>
</feature>
<dbReference type="PROSITE" id="PS50109">
    <property type="entry name" value="HIS_KIN"/>
    <property type="match status" value="1"/>
</dbReference>
<dbReference type="PANTHER" id="PTHR44936">
    <property type="entry name" value="SENSOR PROTEIN CREC"/>
    <property type="match status" value="1"/>
</dbReference>
<evidence type="ECO:0000256" key="2">
    <source>
        <dbReference type="ARBA" id="ARBA00004651"/>
    </source>
</evidence>
<evidence type="ECO:0000259" key="13">
    <source>
        <dbReference type="PROSITE" id="PS50885"/>
    </source>
</evidence>
<dbReference type="CDD" id="cd00082">
    <property type="entry name" value="HisKA"/>
    <property type="match status" value="1"/>
</dbReference>
<dbReference type="SUPFAM" id="SSF158472">
    <property type="entry name" value="HAMP domain-like"/>
    <property type="match status" value="1"/>
</dbReference>
<dbReference type="InterPro" id="IPR003660">
    <property type="entry name" value="HAMP_dom"/>
</dbReference>
<evidence type="ECO:0000256" key="4">
    <source>
        <dbReference type="ARBA" id="ARBA00022475"/>
    </source>
</evidence>
<dbReference type="InterPro" id="IPR036890">
    <property type="entry name" value="HATPase_C_sf"/>
</dbReference>
<comment type="subcellular location">
    <subcellularLocation>
        <location evidence="2">Cell membrane</location>
        <topology evidence="2">Multi-pass membrane protein</topology>
    </subcellularLocation>
</comment>
<feature type="transmembrane region" description="Helical" evidence="11">
    <location>
        <begin position="12"/>
        <end position="34"/>
    </location>
</feature>
<keyword evidence="4" id="KW-1003">Cell membrane</keyword>
<keyword evidence="9" id="KW-0067">ATP-binding</keyword>
<dbReference type="GO" id="GO:0005886">
    <property type="term" value="C:plasma membrane"/>
    <property type="evidence" value="ECO:0007669"/>
    <property type="project" value="UniProtKB-SubCell"/>
</dbReference>
<dbReference type="PANTHER" id="PTHR44936:SF10">
    <property type="entry name" value="SENSOR PROTEIN RSTB"/>
    <property type="match status" value="1"/>
</dbReference>
<dbReference type="Pfam" id="PF02518">
    <property type="entry name" value="HATPase_c"/>
    <property type="match status" value="1"/>
</dbReference>
<name>A0A679C876_ENTFC</name>
<dbReference type="AlphaFoldDB" id="A0A679C876"/>
<evidence type="ECO:0000256" key="3">
    <source>
        <dbReference type="ARBA" id="ARBA00012438"/>
    </source>
</evidence>
<keyword evidence="7" id="KW-0547">Nucleotide-binding</keyword>
<feature type="transmembrane region" description="Helical" evidence="11">
    <location>
        <begin position="74"/>
        <end position="98"/>
    </location>
</feature>
<evidence type="ECO:0000256" key="11">
    <source>
        <dbReference type="SAM" id="Phobius"/>
    </source>
</evidence>
<evidence type="ECO:0000256" key="10">
    <source>
        <dbReference type="ARBA" id="ARBA00023012"/>
    </source>
</evidence>
<dbReference type="SMART" id="SM00387">
    <property type="entry name" value="HATPase_c"/>
    <property type="match status" value="1"/>
</dbReference>
<organism evidence="14">
    <name type="scientific">Enterococcus faecium</name>
    <name type="common">Streptococcus faecium</name>
    <dbReference type="NCBI Taxonomy" id="1352"/>
    <lineage>
        <taxon>Bacteria</taxon>
        <taxon>Bacillati</taxon>
        <taxon>Bacillota</taxon>
        <taxon>Bacilli</taxon>
        <taxon>Lactobacillales</taxon>
        <taxon>Enterococcaceae</taxon>
        <taxon>Enterococcus</taxon>
    </lineage>
</organism>
<dbReference type="GO" id="GO:0005524">
    <property type="term" value="F:ATP binding"/>
    <property type="evidence" value="ECO:0007669"/>
    <property type="project" value="UniProtKB-KW"/>
</dbReference>
<feature type="domain" description="HAMP" evidence="13">
    <location>
        <begin position="98"/>
        <end position="150"/>
    </location>
</feature>
<evidence type="ECO:0000256" key="5">
    <source>
        <dbReference type="ARBA" id="ARBA00022553"/>
    </source>
</evidence>
<dbReference type="SUPFAM" id="SSF47384">
    <property type="entry name" value="Homodimeric domain of signal transducing histidine kinase"/>
    <property type="match status" value="1"/>
</dbReference>
<evidence type="ECO:0000256" key="6">
    <source>
        <dbReference type="ARBA" id="ARBA00022679"/>
    </source>
</evidence>
<dbReference type="EC" id="2.7.13.3" evidence="3"/>
<keyword evidence="11" id="KW-1133">Transmembrane helix</keyword>
<dbReference type="CDD" id="cd06225">
    <property type="entry name" value="HAMP"/>
    <property type="match status" value="1"/>
</dbReference>
<evidence type="ECO:0000256" key="7">
    <source>
        <dbReference type="ARBA" id="ARBA00022741"/>
    </source>
</evidence>
<evidence type="ECO:0000313" key="14">
    <source>
        <dbReference type="EMBL" id="BBI93304.1"/>
    </source>
</evidence>
<reference evidence="14" key="1">
    <citation type="submission" date="2019-03" db="EMBL/GenBank/DDBJ databases">
        <title>Molecular characterization of the VanD-type vancomycin-resistant Enterococcus faecium clinical isolates from a patient after vancomycin therapy.</title>
        <authorList>
            <person name="Hashimoto Y."/>
            <person name="Hisatsune J."/>
            <person name="Nomura T."/>
            <person name="Hirakawa H."/>
            <person name="Kojima N."/>
            <person name="Ono Y."/>
            <person name="Hasegawa Y."/>
            <person name="Tanimoto K."/>
            <person name="Sugai M."/>
            <person name="Tomita H."/>
        </authorList>
    </citation>
    <scope>NUCLEOTIDE SEQUENCE</scope>
    <source>
        <strain evidence="14">AA620</strain>
    </source>
</reference>
<dbReference type="Pfam" id="PF00672">
    <property type="entry name" value="HAMP"/>
    <property type="match status" value="1"/>
</dbReference>
<proteinExistence type="predicted"/>
<dbReference type="Pfam" id="PF00512">
    <property type="entry name" value="HisKA"/>
    <property type="match status" value="1"/>
</dbReference>
<dbReference type="Gene3D" id="1.10.287.130">
    <property type="match status" value="1"/>
</dbReference>
<dbReference type="Gene3D" id="6.10.340.10">
    <property type="match status" value="1"/>
</dbReference>
<comment type="catalytic activity">
    <reaction evidence="1">
        <text>ATP + protein L-histidine = ADP + protein N-phospho-L-histidine.</text>
        <dbReference type="EC" id="2.7.13.3"/>
    </reaction>
</comment>
<dbReference type="InterPro" id="IPR003661">
    <property type="entry name" value="HisK_dim/P_dom"/>
</dbReference>
<keyword evidence="10" id="KW-0902">Two-component regulatory system</keyword>
<accession>A0A679C876</accession>